<dbReference type="STRING" id="1941349.STSP1_01256"/>
<keyword evidence="4" id="KW-1185">Reference proteome</keyword>
<dbReference type="RefSeq" id="WP_161491641.1">
    <property type="nucleotide sequence ID" value="NZ_CP021023.1"/>
</dbReference>
<dbReference type="PANTHER" id="PTHR23150:SF19">
    <property type="entry name" value="FORMYLGLYCINE-GENERATING ENZYME"/>
    <property type="match status" value="1"/>
</dbReference>
<gene>
    <name evidence="3" type="ORF">STSP1_01256</name>
</gene>
<keyword evidence="1" id="KW-0732">Signal</keyword>
<evidence type="ECO:0000313" key="3">
    <source>
        <dbReference type="EMBL" id="ARN56864.1"/>
    </source>
</evidence>
<dbReference type="InterPro" id="IPR042095">
    <property type="entry name" value="SUMF_sf"/>
</dbReference>
<dbReference type="GO" id="GO:0120147">
    <property type="term" value="F:formylglycine-generating oxidase activity"/>
    <property type="evidence" value="ECO:0007669"/>
    <property type="project" value="TreeGrafter"/>
</dbReference>
<reference evidence="4" key="1">
    <citation type="submission" date="2017-04" db="EMBL/GenBank/DDBJ databases">
        <title>Comparative genomics and description of representatives of a novel lineage of planctomycetes thriving in anoxic sediments.</title>
        <authorList>
            <person name="Spring S."/>
            <person name="Bunk B."/>
            <person name="Sproer C."/>
        </authorList>
    </citation>
    <scope>NUCLEOTIDE SEQUENCE [LARGE SCALE GENOMIC DNA]</scope>
    <source>
        <strain evidence="4">ST-PulAB-D4</strain>
    </source>
</reference>
<evidence type="ECO:0000259" key="2">
    <source>
        <dbReference type="Pfam" id="PF03781"/>
    </source>
</evidence>
<organism evidence="3 4">
    <name type="scientific">Sedimentisphaera salicampi</name>
    <dbReference type="NCBI Taxonomy" id="1941349"/>
    <lineage>
        <taxon>Bacteria</taxon>
        <taxon>Pseudomonadati</taxon>
        <taxon>Planctomycetota</taxon>
        <taxon>Phycisphaerae</taxon>
        <taxon>Sedimentisphaerales</taxon>
        <taxon>Sedimentisphaeraceae</taxon>
        <taxon>Sedimentisphaera</taxon>
    </lineage>
</organism>
<accession>A0A1W6LM91</accession>
<dbReference type="InterPro" id="IPR005532">
    <property type="entry name" value="SUMF_dom"/>
</dbReference>
<dbReference type="InterPro" id="IPR016187">
    <property type="entry name" value="CTDL_fold"/>
</dbReference>
<dbReference type="EMBL" id="CP021023">
    <property type="protein sequence ID" value="ARN56864.1"/>
    <property type="molecule type" value="Genomic_DNA"/>
</dbReference>
<protein>
    <submittedName>
        <fullName evidence="3">Formylglycine-generating sulfatase enzyme</fullName>
    </submittedName>
</protein>
<evidence type="ECO:0000313" key="4">
    <source>
        <dbReference type="Proteomes" id="UP000193334"/>
    </source>
</evidence>
<sequence precursor="true">MSFWRFSVMELLAVAVSFSMAGYVTTDTFGEGANQFSVDFVSISGDASSANGTVISQYDPGVDGYKTFTDPGTEYRIGQYEISYDQWSKFINEDGTPYGTPTNAYGNDSDTTGSQPVNKISWLEAAQFVNYLNTSKGYQAAYNFTGDKGTDNYAISTWTQAEAAGGTNLYRHKDAHYFLPTEDEWVKAAYWNGSGLQTYATPDGTKPEISVDSNYDKPNDGALWLVDDGSIELNDTYNMMGNVFEWVESSFKGDYLADSKRALRGNAYQYPEVWLELTQRHNATIDIEDTTFGFRVASVPEPCSIMLFSLGGLLVRRKIAG</sequence>
<dbReference type="InterPro" id="IPR051043">
    <property type="entry name" value="Sulfatase_Mod_Factor_Kinase"/>
</dbReference>
<dbReference type="AlphaFoldDB" id="A0A1W6LM91"/>
<dbReference type="PANTHER" id="PTHR23150">
    <property type="entry name" value="SULFATASE MODIFYING FACTOR 1, 2"/>
    <property type="match status" value="1"/>
</dbReference>
<feature type="chain" id="PRO_5012303554" evidence="1">
    <location>
        <begin position="22"/>
        <end position="321"/>
    </location>
</feature>
<dbReference type="Gene3D" id="3.90.1580.10">
    <property type="entry name" value="paralog of FGE (formylglycine-generating enzyme)"/>
    <property type="match status" value="1"/>
</dbReference>
<feature type="signal peptide" evidence="1">
    <location>
        <begin position="1"/>
        <end position="21"/>
    </location>
</feature>
<dbReference type="KEGG" id="pbp:STSP1_01256"/>
<feature type="domain" description="Sulfatase-modifying factor enzyme-like" evidence="2">
    <location>
        <begin position="74"/>
        <end position="297"/>
    </location>
</feature>
<name>A0A1W6LM91_9BACT</name>
<dbReference type="Pfam" id="PF03781">
    <property type="entry name" value="FGE-sulfatase"/>
    <property type="match status" value="1"/>
</dbReference>
<dbReference type="Proteomes" id="UP000193334">
    <property type="component" value="Chromosome"/>
</dbReference>
<dbReference type="SUPFAM" id="SSF56436">
    <property type="entry name" value="C-type lectin-like"/>
    <property type="match status" value="1"/>
</dbReference>
<evidence type="ECO:0000256" key="1">
    <source>
        <dbReference type="SAM" id="SignalP"/>
    </source>
</evidence>
<proteinExistence type="predicted"/>